<keyword evidence="2" id="KW-0732">Signal</keyword>
<feature type="chain" id="PRO_5043929983" evidence="2">
    <location>
        <begin position="27"/>
        <end position="320"/>
    </location>
</feature>
<protein>
    <submittedName>
        <fullName evidence="4">Alpha/beta hydrolase</fullName>
    </submittedName>
</protein>
<reference evidence="4" key="1">
    <citation type="submission" date="2024-05" db="EMBL/GenBank/DDBJ databases">
        <title>Planctomycetes of the genus Singulisphaera possess chitinolytic capabilities.</title>
        <authorList>
            <person name="Ivanova A."/>
        </authorList>
    </citation>
    <scope>NUCLEOTIDE SEQUENCE</scope>
    <source>
        <strain evidence="4">Ch08T</strain>
    </source>
</reference>
<dbReference type="RefSeq" id="WP_406693830.1">
    <property type="nucleotide sequence ID" value="NZ_CP155447.1"/>
</dbReference>
<gene>
    <name evidence="4" type="ORF">V5E97_22605</name>
</gene>
<name>A0AAU7C7P3_9BACT</name>
<dbReference type="Gene3D" id="3.40.50.1820">
    <property type="entry name" value="alpha/beta hydrolase"/>
    <property type="match status" value="1"/>
</dbReference>
<keyword evidence="1 4" id="KW-0378">Hydrolase</keyword>
<dbReference type="AlphaFoldDB" id="A0AAU7C7P3"/>
<evidence type="ECO:0000256" key="2">
    <source>
        <dbReference type="SAM" id="SignalP"/>
    </source>
</evidence>
<feature type="signal peptide" evidence="2">
    <location>
        <begin position="1"/>
        <end position="26"/>
    </location>
</feature>
<dbReference type="PANTHER" id="PTHR48081:SF13">
    <property type="entry name" value="ALPHA_BETA HYDROLASE"/>
    <property type="match status" value="1"/>
</dbReference>
<accession>A0AAU7C7P3</accession>
<evidence type="ECO:0000256" key="1">
    <source>
        <dbReference type="ARBA" id="ARBA00022801"/>
    </source>
</evidence>
<evidence type="ECO:0000259" key="3">
    <source>
        <dbReference type="Pfam" id="PF20434"/>
    </source>
</evidence>
<feature type="domain" description="BD-FAE-like" evidence="3">
    <location>
        <begin position="49"/>
        <end position="271"/>
    </location>
</feature>
<sequence length="320" mass="35036">MPRRRLLLLLALIAPLAMLPPTKTKGDDLPFTHQEDVIYGRKFGTALTMDLFKPKREANGAAIVLAVSGGFFSSHESINPALVLPLINRGYTVFTVVHGSQPRYTVPEIVEDMHRAVRFIRHHAADYGVDTNRIGVTGASAGGHLSLMLGTAGGPGDPNAKDPVDRESSRVQAVACFFPPTDLLNWGKTGKEMLHATDHDPRYRPAFDHRERDEKTALWVSITDPEKLRLIAHKISPIDYVTADDPPTLMIHGDADPVVPVQQAQTMAEALKKAGVETKLIIKEGAGHGWLTILNDVNQFVDWFDAHLKKADATNGAKSP</sequence>
<dbReference type="PANTHER" id="PTHR48081">
    <property type="entry name" value="AB HYDROLASE SUPERFAMILY PROTEIN C4A8.06C"/>
    <property type="match status" value="1"/>
</dbReference>
<dbReference type="InterPro" id="IPR050300">
    <property type="entry name" value="GDXG_lipolytic_enzyme"/>
</dbReference>
<dbReference type="Pfam" id="PF20434">
    <property type="entry name" value="BD-FAE"/>
    <property type="match status" value="1"/>
</dbReference>
<dbReference type="InterPro" id="IPR029058">
    <property type="entry name" value="AB_hydrolase_fold"/>
</dbReference>
<proteinExistence type="predicted"/>
<dbReference type="InterPro" id="IPR049492">
    <property type="entry name" value="BD-FAE-like_dom"/>
</dbReference>
<dbReference type="SUPFAM" id="SSF53474">
    <property type="entry name" value="alpha/beta-Hydrolases"/>
    <property type="match status" value="1"/>
</dbReference>
<dbReference type="GO" id="GO:0016787">
    <property type="term" value="F:hydrolase activity"/>
    <property type="evidence" value="ECO:0007669"/>
    <property type="project" value="UniProtKB-KW"/>
</dbReference>
<dbReference type="EMBL" id="CP155447">
    <property type="protein sequence ID" value="XBH01140.1"/>
    <property type="molecule type" value="Genomic_DNA"/>
</dbReference>
<organism evidence="4">
    <name type="scientific">Singulisphaera sp. Ch08</name>
    <dbReference type="NCBI Taxonomy" id="3120278"/>
    <lineage>
        <taxon>Bacteria</taxon>
        <taxon>Pseudomonadati</taxon>
        <taxon>Planctomycetota</taxon>
        <taxon>Planctomycetia</taxon>
        <taxon>Isosphaerales</taxon>
        <taxon>Isosphaeraceae</taxon>
        <taxon>Singulisphaera</taxon>
    </lineage>
</organism>
<evidence type="ECO:0000313" key="4">
    <source>
        <dbReference type="EMBL" id="XBH01140.1"/>
    </source>
</evidence>